<sequence>MAPAPSAALGSTHLRIPYLPGGIGRARNLAIDPEDGNEDRQGEWPVAVDGGGGGVGILASDYSRWAATGRGRGVGVWAIGLSRQTLAVVGLMLPSHGGTWGCGWPVDPSRVARGERLAASPWRRAAGRLATSPHIVAAGGALPPSRWPQSFPSLPDPESHNRVGCQDGGDGAKTWRRAHRLWREGGGVTRDEPVAAGHSPAEGSDSGFAEAGSHAPTARSGRETRRGSACAAVSGDAERKRRGMTEGELQRWTSQGTQTTIVDIQIHRGDSTPQAILDGSDETNLNETAPTEKNFNSEVYNCTHKTQPYDTFPCADMPPRHTGKRTAGVIKEGTAPASGTNGSAAQEEEVAWRVGPTRRWLKGEEEGGLAWLGFKPAGRSW</sequence>
<organism evidence="2 4">
    <name type="scientific">Oryza sativa subsp. japonica</name>
    <name type="common">Rice</name>
    <dbReference type="NCBI Taxonomy" id="39947"/>
    <lineage>
        <taxon>Eukaryota</taxon>
        <taxon>Viridiplantae</taxon>
        <taxon>Streptophyta</taxon>
        <taxon>Embryophyta</taxon>
        <taxon>Tracheophyta</taxon>
        <taxon>Spermatophyta</taxon>
        <taxon>Magnoliopsida</taxon>
        <taxon>Liliopsida</taxon>
        <taxon>Poales</taxon>
        <taxon>Poaceae</taxon>
        <taxon>BOP clade</taxon>
        <taxon>Oryzoideae</taxon>
        <taxon>Oryzeae</taxon>
        <taxon>Oryzinae</taxon>
        <taxon>Oryza</taxon>
        <taxon>Oryza sativa</taxon>
    </lineage>
</organism>
<evidence type="ECO:0000313" key="2">
    <source>
        <dbReference type="EMBL" id="BAC83263.1"/>
    </source>
</evidence>
<dbReference type="AlphaFoldDB" id="Q6ZIJ7"/>
<feature type="region of interest" description="Disordered" evidence="1">
    <location>
        <begin position="147"/>
        <end position="257"/>
    </location>
</feature>
<reference evidence="3" key="2">
    <citation type="submission" date="2002-05" db="EMBL/GenBank/DDBJ databases">
        <title>Oryza sativa nipponbare(GA3) genomic DNA, chromosome 7, BAC clone:OSJNBb0055I24.</title>
        <authorList>
            <person name="Sasaki T."/>
            <person name="Matsumoto T."/>
            <person name="Katayose Y."/>
        </authorList>
    </citation>
    <scope>NUCLEOTIDE SEQUENCE</scope>
</reference>
<gene>
    <name evidence="2" type="ORF">OJ1112_F06.1</name>
    <name evidence="3" type="ORF">OSJNBb0055I24.137</name>
</gene>
<protein>
    <submittedName>
        <fullName evidence="2">Uncharacterized protein</fullName>
    </submittedName>
</protein>
<dbReference type="EMBL" id="AP005177">
    <property type="protein sequence ID" value="BAD31063.1"/>
    <property type="molecule type" value="Genomic_DNA"/>
</dbReference>
<reference evidence="4" key="3">
    <citation type="journal article" date="2005" name="Nature">
        <title>The map-based sequence of the rice genome.</title>
        <authorList>
            <consortium name="International rice genome sequencing project (IRGSP)"/>
            <person name="Matsumoto T."/>
            <person name="Wu J."/>
            <person name="Kanamori H."/>
            <person name="Katayose Y."/>
            <person name="Fujisawa M."/>
            <person name="Namiki N."/>
            <person name="Mizuno H."/>
            <person name="Yamamoto K."/>
            <person name="Antonio B.A."/>
            <person name="Baba T."/>
            <person name="Sakata K."/>
            <person name="Nagamura Y."/>
            <person name="Aoki H."/>
            <person name="Arikawa K."/>
            <person name="Arita K."/>
            <person name="Bito T."/>
            <person name="Chiden Y."/>
            <person name="Fujitsuka N."/>
            <person name="Fukunaka R."/>
            <person name="Hamada M."/>
            <person name="Harada C."/>
            <person name="Hayashi A."/>
            <person name="Hijishita S."/>
            <person name="Honda M."/>
            <person name="Hosokawa S."/>
            <person name="Ichikawa Y."/>
            <person name="Idonuma A."/>
            <person name="Iijima M."/>
            <person name="Ikeda M."/>
            <person name="Ikeno M."/>
            <person name="Ito K."/>
            <person name="Ito S."/>
            <person name="Ito T."/>
            <person name="Ito Y."/>
            <person name="Ito Y."/>
            <person name="Iwabuchi A."/>
            <person name="Kamiya K."/>
            <person name="Karasawa W."/>
            <person name="Kurita K."/>
            <person name="Katagiri S."/>
            <person name="Kikuta A."/>
            <person name="Kobayashi H."/>
            <person name="Kobayashi N."/>
            <person name="Machita K."/>
            <person name="Maehara T."/>
            <person name="Masukawa M."/>
            <person name="Mizubayashi T."/>
            <person name="Mukai Y."/>
            <person name="Nagasaki H."/>
            <person name="Nagata Y."/>
            <person name="Naito S."/>
            <person name="Nakashima M."/>
            <person name="Nakama Y."/>
            <person name="Nakamichi Y."/>
            <person name="Nakamura M."/>
            <person name="Meguro A."/>
            <person name="Negishi M."/>
            <person name="Ohta I."/>
            <person name="Ohta T."/>
            <person name="Okamoto M."/>
            <person name="Ono N."/>
            <person name="Saji S."/>
            <person name="Sakaguchi M."/>
            <person name="Sakai K."/>
            <person name="Shibata M."/>
            <person name="Shimokawa T."/>
            <person name="Song J."/>
            <person name="Takazaki Y."/>
            <person name="Terasawa K."/>
            <person name="Tsugane M."/>
            <person name="Tsuji K."/>
            <person name="Ueda S."/>
            <person name="Waki K."/>
            <person name="Yamagata H."/>
            <person name="Yamamoto M."/>
            <person name="Yamamoto S."/>
            <person name="Yamane H."/>
            <person name="Yoshiki S."/>
            <person name="Yoshihara R."/>
            <person name="Yukawa K."/>
            <person name="Zhong H."/>
            <person name="Yano M."/>
            <person name="Yuan Q."/>
            <person name="Ouyang S."/>
            <person name="Liu J."/>
            <person name="Jones K.M."/>
            <person name="Gansberger K."/>
            <person name="Moffat K."/>
            <person name="Hill J."/>
            <person name="Bera J."/>
            <person name="Fadrosh D."/>
            <person name="Jin S."/>
            <person name="Johri S."/>
            <person name="Kim M."/>
            <person name="Overton L."/>
            <person name="Reardon M."/>
            <person name="Tsitrin T."/>
            <person name="Vuong H."/>
            <person name="Weaver B."/>
            <person name="Ciecko A."/>
            <person name="Tallon L."/>
            <person name="Jackson J."/>
            <person name="Pai G."/>
            <person name="Aken S.V."/>
            <person name="Utterback T."/>
            <person name="Reidmuller S."/>
            <person name="Feldblyum T."/>
            <person name="Hsiao J."/>
            <person name="Zismann V."/>
            <person name="Iobst S."/>
            <person name="de Vazeille A.R."/>
            <person name="Buell C.R."/>
            <person name="Ying K."/>
            <person name="Li Y."/>
            <person name="Lu T."/>
            <person name="Huang Y."/>
            <person name="Zhao Q."/>
            <person name="Feng Q."/>
            <person name="Zhang L."/>
            <person name="Zhu J."/>
            <person name="Weng Q."/>
            <person name="Mu J."/>
            <person name="Lu Y."/>
            <person name="Fan D."/>
            <person name="Liu Y."/>
            <person name="Guan J."/>
            <person name="Zhang Y."/>
            <person name="Yu S."/>
            <person name="Liu X."/>
            <person name="Zhang Y."/>
            <person name="Hong G."/>
            <person name="Han B."/>
            <person name="Choisne N."/>
            <person name="Demange N."/>
            <person name="Orjeda G."/>
            <person name="Samain S."/>
            <person name="Cattolico L."/>
            <person name="Pelletier E."/>
            <person name="Couloux A."/>
            <person name="Segurens B."/>
            <person name="Wincker P."/>
            <person name="D'Hont A."/>
            <person name="Scarpelli C."/>
            <person name="Weissenbach J."/>
            <person name="Salanoubat M."/>
            <person name="Quetier F."/>
            <person name="Yu Y."/>
            <person name="Kim H.R."/>
            <person name="Rambo T."/>
            <person name="Currie J."/>
            <person name="Collura K."/>
            <person name="Luo M."/>
            <person name="Yang T."/>
            <person name="Ammiraju J.S.S."/>
            <person name="Engler F."/>
            <person name="Soderlund C."/>
            <person name="Wing R.A."/>
            <person name="Palmer L.E."/>
            <person name="de la Bastide M."/>
            <person name="Spiegel L."/>
            <person name="Nascimento L."/>
            <person name="Zutavern T."/>
            <person name="O'Shaughnessy A."/>
            <person name="Dike S."/>
            <person name="Dedhia N."/>
            <person name="Preston R."/>
            <person name="Balija V."/>
            <person name="McCombie W.R."/>
            <person name="Chow T."/>
            <person name="Chen H."/>
            <person name="Chung M."/>
            <person name="Chen C."/>
            <person name="Shaw J."/>
            <person name="Wu H."/>
            <person name="Hsiao K."/>
            <person name="Chao Y."/>
            <person name="Chu M."/>
            <person name="Cheng C."/>
            <person name="Hour A."/>
            <person name="Lee P."/>
            <person name="Lin S."/>
            <person name="Lin Y."/>
            <person name="Liou J."/>
            <person name="Liu S."/>
            <person name="Hsing Y."/>
            <person name="Raghuvanshi S."/>
            <person name="Mohanty A."/>
            <person name="Bharti A.K."/>
            <person name="Gaur A."/>
            <person name="Gupta V."/>
            <person name="Kumar D."/>
            <person name="Ravi V."/>
            <person name="Vij S."/>
            <person name="Kapur A."/>
            <person name="Khurana P."/>
            <person name="Khurana P."/>
            <person name="Khurana J.P."/>
            <person name="Tyagi A.K."/>
            <person name="Gaikwad K."/>
            <person name="Singh A."/>
            <person name="Dalal V."/>
            <person name="Srivastava S."/>
            <person name="Dixit A."/>
            <person name="Pal A.K."/>
            <person name="Ghazi I.A."/>
            <person name="Yadav M."/>
            <person name="Pandit A."/>
            <person name="Bhargava A."/>
            <person name="Sureshbabu K."/>
            <person name="Batra K."/>
            <person name="Sharma T.R."/>
            <person name="Mohapatra T."/>
            <person name="Singh N.K."/>
            <person name="Messing J."/>
            <person name="Nelson A.B."/>
            <person name="Fuks G."/>
            <person name="Kavchok S."/>
            <person name="Keizer G."/>
            <person name="Linton E."/>
            <person name="Llaca V."/>
            <person name="Song R."/>
            <person name="Tanyolac B."/>
            <person name="Young S."/>
            <person name="Ho-Il K."/>
            <person name="Hahn J.H."/>
            <person name="Sangsakoo G."/>
            <person name="Vanavichit A."/>
            <person name="de Mattos Luiz.A.T."/>
            <person name="Zimmer P.D."/>
            <person name="Malone G."/>
            <person name="Dellagostin O."/>
            <person name="de Oliveira A.C."/>
            <person name="Bevan M."/>
            <person name="Bancroft I."/>
            <person name="Minx P."/>
            <person name="Cordum H."/>
            <person name="Wilson R."/>
            <person name="Cheng Z."/>
            <person name="Jin W."/>
            <person name="Jiang J."/>
            <person name="Leong S.A."/>
            <person name="Iwama H."/>
            <person name="Gojobori T."/>
            <person name="Itoh T."/>
            <person name="Niimura Y."/>
            <person name="Fujii Y."/>
            <person name="Habara T."/>
            <person name="Sakai H."/>
            <person name="Sato Y."/>
            <person name="Wilson G."/>
            <person name="Kumar K."/>
            <person name="McCouch S."/>
            <person name="Juretic N."/>
            <person name="Hoen D."/>
            <person name="Wright S."/>
            <person name="Bruskiewich R."/>
            <person name="Bureau T."/>
            <person name="Miyao A."/>
            <person name="Hirochika H."/>
            <person name="Nishikawa T."/>
            <person name="Kadowaki K."/>
            <person name="Sugiura M."/>
            <person name="Burr B."/>
            <person name="Sasaki T."/>
        </authorList>
    </citation>
    <scope>NUCLEOTIDE SEQUENCE [LARGE SCALE GENOMIC DNA]</scope>
    <source>
        <strain evidence="4">cv. Nipponbare</strain>
    </source>
</reference>
<dbReference type="EMBL" id="AP003995">
    <property type="protein sequence ID" value="BAC83263.1"/>
    <property type="molecule type" value="Genomic_DNA"/>
</dbReference>
<evidence type="ECO:0000313" key="4">
    <source>
        <dbReference type="Proteomes" id="UP000000763"/>
    </source>
</evidence>
<evidence type="ECO:0000256" key="1">
    <source>
        <dbReference type="SAM" id="MobiDB-lite"/>
    </source>
</evidence>
<reference evidence="2" key="1">
    <citation type="submission" date="2001-08" db="EMBL/GenBank/DDBJ databases">
        <title>Oryza sativa nipponbare(GA3) genomic DNA, chromosome 7, BAC clone:OJ1112_F06.</title>
        <authorList>
            <person name="Sasaki T."/>
            <person name="Matsumoto T."/>
            <person name="Yamamoto K."/>
        </authorList>
    </citation>
    <scope>NUCLEOTIDE SEQUENCE</scope>
</reference>
<reference evidence="4" key="4">
    <citation type="journal article" date="2008" name="Nucleic Acids Res.">
        <title>The rice annotation project database (RAP-DB): 2008 update.</title>
        <authorList>
            <consortium name="The rice annotation project (RAP)"/>
        </authorList>
    </citation>
    <scope>GENOME REANNOTATION</scope>
    <source>
        <strain evidence="4">cv. Nipponbare</strain>
    </source>
</reference>
<evidence type="ECO:0000313" key="3">
    <source>
        <dbReference type="EMBL" id="BAD31063.1"/>
    </source>
</evidence>
<proteinExistence type="predicted"/>
<dbReference type="Proteomes" id="UP000000763">
    <property type="component" value="Chromosome 7"/>
</dbReference>
<name>Q6ZIJ7_ORYSJ</name>
<accession>Q6ZIJ7</accession>
<feature type="compositionally biased region" description="Basic and acidic residues" evidence="1">
    <location>
        <begin position="236"/>
        <end position="249"/>
    </location>
</feature>